<dbReference type="EMBL" id="JAQQBS010000001">
    <property type="protein sequence ID" value="KAK0178146.1"/>
    <property type="molecule type" value="Genomic_DNA"/>
</dbReference>
<dbReference type="FunFam" id="3.20.20.10:FF:000005">
    <property type="entry name" value="Ornithine decarboxylase"/>
    <property type="match status" value="1"/>
</dbReference>
<dbReference type="GO" id="GO:0033387">
    <property type="term" value="P:putrescine biosynthetic process from arginine, via ornithine"/>
    <property type="evidence" value="ECO:0007669"/>
    <property type="project" value="TreeGrafter"/>
</dbReference>
<dbReference type="PANTHER" id="PTHR11482:SF6">
    <property type="entry name" value="ORNITHINE DECARBOXYLASE 1-RELATED"/>
    <property type="match status" value="1"/>
</dbReference>
<comment type="caution">
    <text evidence="9">The sequence shown here is derived from an EMBL/GenBank/DDBJ whole genome shotgun (WGS) entry which is preliminary data.</text>
</comment>
<dbReference type="Gene3D" id="2.40.37.10">
    <property type="entry name" value="Lyase, Ornithine Decarboxylase, Chain A, domain 1"/>
    <property type="match status" value="1"/>
</dbReference>
<proteinExistence type="inferred from homology"/>
<comment type="function">
    <text evidence="6">Catalyzes the first and rate-limiting step of polyamine biosynthesis that converts ornithine into putrescine, which is the precursor for the polyamines, spermidine and spermine. Polyamines are essential for cell proliferation and are implicated in cellular processes, ranging from DNA replication to apoptosis.</text>
</comment>
<dbReference type="GO" id="GO:0005737">
    <property type="term" value="C:cytoplasm"/>
    <property type="evidence" value="ECO:0007669"/>
    <property type="project" value="TreeGrafter"/>
</dbReference>
<dbReference type="PRINTS" id="PR01182">
    <property type="entry name" value="ORNDCRBXLASE"/>
</dbReference>
<dbReference type="InterPro" id="IPR029066">
    <property type="entry name" value="PLP-binding_barrel"/>
</dbReference>
<keyword evidence="4" id="KW-0620">Polyamine biosynthesis</keyword>
<dbReference type="InterPro" id="IPR022644">
    <property type="entry name" value="De-COase2_N"/>
</dbReference>
<evidence type="ECO:0000256" key="4">
    <source>
        <dbReference type="ARBA" id="ARBA00023115"/>
    </source>
</evidence>
<evidence type="ECO:0000256" key="1">
    <source>
        <dbReference type="ARBA" id="ARBA00001933"/>
    </source>
</evidence>
<evidence type="ECO:0000313" key="10">
    <source>
        <dbReference type="Proteomes" id="UP001168990"/>
    </source>
</evidence>
<protein>
    <recommendedName>
        <fullName evidence="8">Orn/DAP/Arg decarboxylase 2 N-terminal domain-containing protein</fullName>
    </recommendedName>
</protein>
<accession>A0AA39FYV8</accession>
<dbReference type="PROSITE" id="PS00879">
    <property type="entry name" value="ODR_DC_2_2"/>
    <property type="match status" value="1"/>
</dbReference>
<dbReference type="SUPFAM" id="SSF50621">
    <property type="entry name" value="Alanine racemase C-terminal domain-like"/>
    <property type="match status" value="1"/>
</dbReference>
<evidence type="ECO:0000256" key="6">
    <source>
        <dbReference type="ARBA" id="ARBA00037173"/>
    </source>
</evidence>
<dbReference type="PANTHER" id="PTHR11482">
    <property type="entry name" value="ARGININE/DIAMINOPIMELATE/ORNITHINE DECARBOXYLASE"/>
    <property type="match status" value="1"/>
</dbReference>
<dbReference type="GO" id="GO:0004586">
    <property type="term" value="F:ornithine decarboxylase activity"/>
    <property type="evidence" value="ECO:0007669"/>
    <property type="project" value="TreeGrafter"/>
</dbReference>
<dbReference type="SUPFAM" id="SSF51419">
    <property type="entry name" value="PLP-binding barrel"/>
    <property type="match status" value="1"/>
</dbReference>
<name>A0AA39FYV8_9HYME</name>
<dbReference type="InterPro" id="IPR009006">
    <property type="entry name" value="Ala_racemase/Decarboxylase_C"/>
</dbReference>
<dbReference type="Pfam" id="PF02784">
    <property type="entry name" value="Orn_Arg_deC_N"/>
    <property type="match status" value="1"/>
</dbReference>
<keyword evidence="10" id="KW-1185">Reference proteome</keyword>
<organism evidence="9 10">
    <name type="scientific">Microctonus aethiopoides</name>
    <dbReference type="NCBI Taxonomy" id="144406"/>
    <lineage>
        <taxon>Eukaryota</taxon>
        <taxon>Metazoa</taxon>
        <taxon>Ecdysozoa</taxon>
        <taxon>Arthropoda</taxon>
        <taxon>Hexapoda</taxon>
        <taxon>Insecta</taxon>
        <taxon>Pterygota</taxon>
        <taxon>Neoptera</taxon>
        <taxon>Endopterygota</taxon>
        <taxon>Hymenoptera</taxon>
        <taxon>Apocrita</taxon>
        <taxon>Ichneumonoidea</taxon>
        <taxon>Braconidae</taxon>
        <taxon>Euphorinae</taxon>
        <taxon>Microctonus</taxon>
    </lineage>
</organism>
<reference evidence="9" key="2">
    <citation type="submission" date="2023-03" db="EMBL/GenBank/DDBJ databases">
        <authorList>
            <person name="Inwood S.N."/>
            <person name="Skelly J.G."/>
            <person name="Guhlin J."/>
            <person name="Harrop T.W.R."/>
            <person name="Goldson S.G."/>
            <person name="Dearden P.K."/>
        </authorList>
    </citation>
    <scope>NUCLEOTIDE SEQUENCE</scope>
    <source>
        <strain evidence="9">Irish</strain>
        <tissue evidence="9">Whole body</tissue>
    </source>
</reference>
<evidence type="ECO:0000256" key="3">
    <source>
        <dbReference type="ARBA" id="ARBA00022898"/>
    </source>
</evidence>
<feature type="domain" description="Orn/DAP/Arg decarboxylase 2 N-terminal" evidence="8">
    <location>
        <begin position="41"/>
        <end position="272"/>
    </location>
</feature>
<sequence length="438" mass="49365">MTTFKIGNISVYDDNIIDMNIIKNIIQDNNQEDAFYILDVESIVRQHQKWCSAMPKVSPHYAIKCNPDQTVIEVLASLNSKFDCASKQEMQQLIQSGVSSDRIIYSHPAKPHSHIKYAKNIGVKTIMIDNTLEVLKLKEIYPDAKLVIRLSIDSGSYGIDMSKKFGCEITTEIITLMNFIKKEKMFLQGFSFHLGSPCLDSNAFNRGIEICKNLINTARDMGFDEVNLIDIGGGIPGNDDNLFYKIAKAVNKALENLDPSIEVISEPGRYYVDSAFTLVTYIQSKRIIVDGEIMKKCYYINDGIFGSFLDKFMAAPLRVPIPLCNNGGELFKSKIWGPTCHPDDCVIDDIMIQDLSIGDWIVWQNMGSYTLCTASSFNGFPPPAVYPIIRKTGLKTLINGINGVRKLKLIDNYGKEEILEKIKEKNPFITHEILKLIE</sequence>
<evidence type="ECO:0000259" key="8">
    <source>
        <dbReference type="Pfam" id="PF02784"/>
    </source>
</evidence>
<dbReference type="AlphaFoldDB" id="A0AA39FYV8"/>
<evidence type="ECO:0000256" key="2">
    <source>
        <dbReference type="ARBA" id="ARBA00008872"/>
    </source>
</evidence>
<dbReference type="PRINTS" id="PR01179">
    <property type="entry name" value="ODADCRBXLASE"/>
</dbReference>
<dbReference type="Proteomes" id="UP001168990">
    <property type="component" value="Unassembled WGS sequence"/>
</dbReference>
<evidence type="ECO:0000256" key="7">
    <source>
        <dbReference type="PIRSR" id="PIRSR600183-50"/>
    </source>
</evidence>
<comment type="cofactor">
    <cofactor evidence="1 7">
        <name>pyridoxal 5'-phosphate</name>
        <dbReference type="ChEBI" id="CHEBI:597326"/>
    </cofactor>
</comment>
<evidence type="ECO:0000313" key="9">
    <source>
        <dbReference type="EMBL" id="KAK0178146.1"/>
    </source>
</evidence>
<dbReference type="InterPro" id="IPR000183">
    <property type="entry name" value="Orn/DAP/Arg_de-COase"/>
</dbReference>
<keyword evidence="5" id="KW-0456">Lyase</keyword>
<feature type="modified residue" description="N6-(pyridoxal phosphate)lysine" evidence="7">
    <location>
        <position position="64"/>
    </location>
</feature>
<reference evidence="9" key="1">
    <citation type="journal article" date="2023" name="bioRxiv">
        <title>Scaffold-level genome assemblies of two parasitoid biocontrol wasps reveal the parthenogenesis mechanism and an associated novel virus.</title>
        <authorList>
            <person name="Inwood S."/>
            <person name="Skelly J."/>
            <person name="Guhlin J."/>
            <person name="Harrop T."/>
            <person name="Goldson S."/>
            <person name="Dearden P."/>
        </authorList>
    </citation>
    <scope>NUCLEOTIDE SEQUENCE</scope>
    <source>
        <strain evidence="9">Irish</strain>
        <tissue evidence="9">Whole body</tissue>
    </source>
</reference>
<feature type="active site" description="Proton donor" evidence="7">
    <location>
        <position position="340"/>
    </location>
</feature>
<dbReference type="InterPro" id="IPR002433">
    <property type="entry name" value="Orn_de-COase"/>
</dbReference>
<evidence type="ECO:0000256" key="5">
    <source>
        <dbReference type="ARBA" id="ARBA00023239"/>
    </source>
</evidence>
<comment type="similarity">
    <text evidence="2">Belongs to the Orn/Lys/Arg decarboxylase class-II family.</text>
</comment>
<dbReference type="Gene3D" id="3.20.20.10">
    <property type="entry name" value="Alanine racemase"/>
    <property type="match status" value="1"/>
</dbReference>
<dbReference type="InterPro" id="IPR022657">
    <property type="entry name" value="De-COase2_CS"/>
</dbReference>
<dbReference type="CDD" id="cd00622">
    <property type="entry name" value="PLPDE_III_ODC"/>
    <property type="match status" value="1"/>
</dbReference>
<keyword evidence="3 7" id="KW-0663">Pyridoxal phosphate</keyword>
<gene>
    <name evidence="9" type="ORF">PV328_002123</name>
</gene>